<gene>
    <name evidence="4" type="primary">LOC116193683</name>
</gene>
<dbReference type="GeneID" id="116193683"/>
<evidence type="ECO:0000259" key="2">
    <source>
        <dbReference type="PROSITE" id="PS50878"/>
    </source>
</evidence>
<keyword evidence="1" id="KW-0511">Multifunctional enzyme</keyword>
<name>A0A6P8C686_PUNGR</name>
<dbReference type="FunFam" id="3.30.70.270:FF:000063">
    <property type="entry name" value="Zinc knuckle domaincontaining protein"/>
    <property type="match status" value="1"/>
</dbReference>
<protein>
    <submittedName>
        <fullName evidence="4">Uncharacterized protein LOC116193683</fullName>
    </submittedName>
</protein>
<accession>A0A6P8C686</accession>
<feature type="domain" description="Reverse transcriptase" evidence="2">
    <location>
        <begin position="1"/>
        <end position="100"/>
    </location>
</feature>
<sequence length="231" mass="26897">MDGSLRMCIDSRAINKITIKYHYPITRLDDMLDELNVSKSFISHFVVVYFDDILIYSKNLKEHVEHLRRVFEVFRREKLFVNLKKCRFCQDDVVFLGYVVSQHGIEVNEEKIKAIREWPTPTTISEMRNFHGLASFYKRFMKNLSSILASSTKCIKKGNEFKWNEAAQCGSELFKEKLCVAYILVLPDFSKTFKIDCNAFGVRIKVVLMQERQPIAYFSDKLSGASLNCST</sequence>
<organism evidence="3 4">
    <name type="scientific">Punica granatum</name>
    <name type="common">Pomegranate</name>
    <dbReference type="NCBI Taxonomy" id="22663"/>
    <lineage>
        <taxon>Eukaryota</taxon>
        <taxon>Viridiplantae</taxon>
        <taxon>Streptophyta</taxon>
        <taxon>Embryophyta</taxon>
        <taxon>Tracheophyta</taxon>
        <taxon>Spermatophyta</taxon>
        <taxon>Magnoliopsida</taxon>
        <taxon>eudicotyledons</taxon>
        <taxon>Gunneridae</taxon>
        <taxon>Pentapetalae</taxon>
        <taxon>rosids</taxon>
        <taxon>malvids</taxon>
        <taxon>Myrtales</taxon>
        <taxon>Lythraceae</taxon>
        <taxon>Punica</taxon>
    </lineage>
</organism>
<dbReference type="AlphaFoldDB" id="A0A6P8C686"/>
<dbReference type="PANTHER" id="PTHR37984">
    <property type="entry name" value="PROTEIN CBG26694"/>
    <property type="match status" value="1"/>
</dbReference>
<dbReference type="SUPFAM" id="SSF56672">
    <property type="entry name" value="DNA/RNA polymerases"/>
    <property type="match status" value="1"/>
</dbReference>
<dbReference type="InterPro" id="IPR043502">
    <property type="entry name" value="DNA/RNA_pol_sf"/>
</dbReference>
<evidence type="ECO:0000256" key="1">
    <source>
        <dbReference type="ARBA" id="ARBA00023268"/>
    </source>
</evidence>
<dbReference type="Pfam" id="PF17919">
    <property type="entry name" value="RT_RNaseH_2"/>
    <property type="match status" value="1"/>
</dbReference>
<dbReference type="Gene3D" id="3.30.70.270">
    <property type="match status" value="3"/>
</dbReference>
<dbReference type="InterPro" id="IPR050951">
    <property type="entry name" value="Retrovirus_Pol_polyprotein"/>
</dbReference>
<reference evidence="3" key="1">
    <citation type="journal article" date="2020" name="Plant Biotechnol. J.">
        <title>The pomegranate (Punica granatum L.) draft genome dissects genetic divergence between soft- and hard-seeded cultivars.</title>
        <authorList>
            <person name="Luo X."/>
            <person name="Li H."/>
            <person name="Wu Z."/>
            <person name="Yao W."/>
            <person name="Zhao P."/>
            <person name="Cao D."/>
            <person name="Yu H."/>
            <person name="Li K."/>
            <person name="Poudel K."/>
            <person name="Zhao D."/>
            <person name="Zhang F."/>
            <person name="Xia X."/>
            <person name="Chen L."/>
            <person name="Wang Q."/>
            <person name="Jing D."/>
            <person name="Cao S."/>
        </authorList>
    </citation>
    <scope>NUCLEOTIDE SEQUENCE [LARGE SCALE GENOMIC DNA]</scope>
    <source>
        <strain evidence="3">cv. Tunisia</strain>
    </source>
</reference>
<dbReference type="RefSeq" id="XP_031378285.1">
    <property type="nucleotide sequence ID" value="XM_031522425.1"/>
</dbReference>
<keyword evidence="3" id="KW-1185">Reference proteome</keyword>
<dbReference type="GO" id="GO:0003824">
    <property type="term" value="F:catalytic activity"/>
    <property type="evidence" value="ECO:0007669"/>
    <property type="project" value="UniProtKB-KW"/>
</dbReference>
<dbReference type="InterPro" id="IPR000477">
    <property type="entry name" value="RT_dom"/>
</dbReference>
<dbReference type="Proteomes" id="UP000515151">
    <property type="component" value="Chromosome 2"/>
</dbReference>
<proteinExistence type="predicted"/>
<dbReference type="Pfam" id="PF00078">
    <property type="entry name" value="RVT_1"/>
    <property type="match status" value="1"/>
</dbReference>
<dbReference type="InterPro" id="IPR043128">
    <property type="entry name" value="Rev_trsase/Diguanyl_cyclase"/>
</dbReference>
<evidence type="ECO:0000313" key="3">
    <source>
        <dbReference type="Proteomes" id="UP000515151"/>
    </source>
</evidence>
<dbReference type="OrthoDB" id="1928132at2759"/>
<dbReference type="PROSITE" id="PS50878">
    <property type="entry name" value="RT_POL"/>
    <property type="match status" value="1"/>
</dbReference>
<reference evidence="4" key="2">
    <citation type="submission" date="2025-08" db="UniProtKB">
        <authorList>
            <consortium name="RefSeq"/>
        </authorList>
    </citation>
    <scope>IDENTIFICATION</scope>
    <source>
        <tissue evidence="4">Leaf</tissue>
    </source>
</reference>
<dbReference type="Gene3D" id="3.10.10.10">
    <property type="entry name" value="HIV Type 1 Reverse Transcriptase, subunit A, domain 1"/>
    <property type="match status" value="1"/>
</dbReference>
<dbReference type="InterPro" id="IPR041577">
    <property type="entry name" value="RT_RNaseH_2"/>
</dbReference>
<dbReference type="CDD" id="cd01647">
    <property type="entry name" value="RT_LTR"/>
    <property type="match status" value="1"/>
</dbReference>
<dbReference type="PANTHER" id="PTHR37984:SF5">
    <property type="entry name" value="PROTEIN NYNRIN-LIKE"/>
    <property type="match status" value="1"/>
</dbReference>
<evidence type="ECO:0000313" key="4">
    <source>
        <dbReference type="RefSeq" id="XP_031378285.1"/>
    </source>
</evidence>